<keyword evidence="6" id="KW-1185">Reference proteome</keyword>
<evidence type="ECO:0000313" key="6">
    <source>
        <dbReference type="Proteomes" id="UP000696485"/>
    </source>
</evidence>
<keyword evidence="1" id="KW-0479">Metal-binding</keyword>
<dbReference type="InterPro" id="IPR027377">
    <property type="entry name" value="ZAR1/RTP1-5-like_Znf-3CxxC"/>
</dbReference>
<evidence type="ECO:0000259" key="4">
    <source>
        <dbReference type="SMART" id="SM01328"/>
    </source>
</evidence>
<proteinExistence type="predicted"/>
<accession>A0A9P5SCV9</accession>
<comment type="caution">
    <text evidence="5">The sequence shown here is derived from an EMBL/GenBank/DDBJ whole genome shotgun (WGS) entry which is preliminary data.</text>
</comment>
<dbReference type="AlphaFoldDB" id="A0A9P5SCV9"/>
<name>A0A9P5SCV9_9FUNG</name>
<dbReference type="GO" id="GO:0008270">
    <property type="term" value="F:zinc ion binding"/>
    <property type="evidence" value="ECO:0007669"/>
    <property type="project" value="UniProtKB-KW"/>
</dbReference>
<dbReference type="Pfam" id="PF13695">
    <property type="entry name" value="Zn_ribbon_3CxxC"/>
    <property type="match status" value="1"/>
</dbReference>
<dbReference type="Proteomes" id="UP000696485">
    <property type="component" value="Unassembled WGS sequence"/>
</dbReference>
<evidence type="ECO:0000313" key="5">
    <source>
        <dbReference type="EMBL" id="KAF9325767.1"/>
    </source>
</evidence>
<sequence>MTRQKGNRTEGREVTDGHHLHNEVLARADYRLTYDDSLEHLKGMNNIRWSTRSVFGRFECPQCLRCKPWTWNSGKICVQIWFSRNPDRYMTRIHSQKCRRCESYTEPQLDTGSYATKLVDAFDLWKGLRDRRESVDDFHPTPPHDTDRCHGCLEGVCEQVTLRRRH</sequence>
<evidence type="ECO:0000256" key="1">
    <source>
        <dbReference type="ARBA" id="ARBA00022723"/>
    </source>
</evidence>
<evidence type="ECO:0000256" key="3">
    <source>
        <dbReference type="ARBA" id="ARBA00022833"/>
    </source>
</evidence>
<dbReference type="EMBL" id="JAAAUY010000875">
    <property type="protein sequence ID" value="KAF9325767.1"/>
    <property type="molecule type" value="Genomic_DNA"/>
</dbReference>
<evidence type="ECO:0000256" key="2">
    <source>
        <dbReference type="ARBA" id="ARBA00022771"/>
    </source>
</evidence>
<dbReference type="SMART" id="SM01328">
    <property type="entry name" value="zf-3CxxC"/>
    <property type="match status" value="1"/>
</dbReference>
<protein>
    <recommendedName>
        <fullName evidence="4">3CxxC-type domain-containing protein</fullName>
    </recommendedName>
</protein>
<keyword evidence="2" id="KW-0863">Zinc-finger</keyword>
<organism evidence="5 6">
    <name type="scientific">Podila minutissima</name>
    <dbReference type="NCBI Taxonomy" id="64525"/>
    <lineage>
        <taxon>Eukaryota</taxon>
        <taxon>Fungi</taxon>
        <taxon>Fungi incertae sedis</taxon>
        <taxon>Mucoromycota</taxon>
        <taxon>Mortierellomycotina</taxon>
        <taxon>Mortierellomycetes</taxon>
        <taxon>Mortierellales</taxon>
        <taxon>Mortierellaceae</taxon>
        <taxon>Podila</taxon>
    </lineage>
</organism>
<reference evidence="5" key="1">
    <citation type="journal article" date="2020" name="Fungal Divers.">
        <title>Resolving the Mortierellaceae phylogeny through synthesis of multi-gene phylogenetics and phylogenomics.</title>
        <authorList>
            <person name="Vandepol N."/>
            <person name="Liber J."/>
            <person name="Desiro A."/>
            <person name="Na H."/>
            <person name="Kennedy M."/>
            <person name="Barry K."/>
            <person name="Grigoriev I.V."/>
            <person name="Miller A.N."/>
            <person name="O'Donnell K."/>
            <person name="Stajich J.E."/>
            <person name="Bonito G."/>
        </authorList>
    </citation>
    <scope>NUCLEOTIDE SEQUENCE</scope>
    <source>
        <strain evidence="5">NVP1</strain>
    </source>
</reference>
<keyword evidence="3" id="KW-0862">Zinc</keyword>
<gene>
    <name evidence="5" type="ORF">BG006_010762</name>
</gene>
<feature type="domain" description="3CxxC-type" evidence="4">
    <location>
        <begin position="53"/>
        <end position="155"/>
    </location>
</feature>